<organism evidence="1 2">
    <name type="scientific">Goodea atripinnis</name>
    <dbReference type="NCBI Taxonomy" id="208336"/>
    <lineage>
        <taxon>Eukaryota</taxon>
        <taxon>Metazoa</taxon>
        <taxon>Chordata</taxon>
        <taxon>Craniata</taxon>
        <taxon>Vertebrata</taxon>
        <taxon>Euteleostomi</taxon>
        <taxon>Actinopterygii</taxon>
        <taxon>Neopterygii</taxon>
        <taxon>Teleostei</taxon>
        <taxon>Neoteleostei</taxon>
        <taxon>Acanthomorphata</taxon>
        <taxon>Ovalentaria</taxon>
        <taxon>Atherinomorphae</taxon>
        <taxon>Cyprinodontiformes</taxon>
        <taxon>Goodeidae</taxon>
        <taxon>Goodea</taxon>
    </lineage>
</organism>
<protein>
    <submittedName>
        <fullName evidence="1">Uncharacterized protein</fullName>
    </submittedName>
</protein>
<gene>
    <name evidence="1" type="ORF">GOODEAATRI_009555</name>
</gene>
<evidence type="ECO:0000313" key="1">
    <source>
        <dbReference type="EMBL" id="MEQ2161430.1"/>
    </source>
</evidence>
<keyword evidence="2" id="KW-1185">Reference proteome</keyword>
<sequence length="118" mass="13725">MRCQRKHWSDQSFFLAVMQHCSSPTCCCELLVSCLRKGYQTFSSLTRKAKYGFAYENKDVEIKMLLFYLLIMIERMRFLIEATETRLFCRVAKLCLRNRLMSSVIQGGALSRAAAPQH</sequence>
<comment type="caution">
    <text evidence="1">The sequence shown here is derived from an EMBL/GenBank/DDBJ whole genome shotgun (WGS) entry which is preliminary data.</text>
</comment>
<dbReference type="Proteomes" id="UP001476798">
    <property type="component" value="Unassembled WGS sequence"/>
</dbReference>
<reference evidence="1 2" key="1">
    <citation type="submission" date="2021-06" db="EMBL/GenBank/DDBJ databases">
        <authorList>
            <person name="Palmer J.M."/>
        </authorList>
    </citation>
    <scope>NUCLEOTIDE SEQUENCE [LARGE SCALE GENOMIC DNA]</scope>
    <source>
        <strain evidence="1 2">GA_2019</strain>
        <tissue evidence="1">Muscle</tissue>
    </source>
</reference>
<name>A0ABV0MQR2_9TELE</name>
<accession>A0ABV0MQR2</accession>
<evidence type="ECO:0000313" key="2">
    <source>
        <dbReference type="Proteomes" id="UP001476798"/>
    </source>
</evidence>
<proteinExistence type="predicted"/>
<dbReference type="EMBL" id="JAHRIO010010534">
    <property type="protein sequence ID" value="MEQ2161430.1"/>
    <property type="molecule type" value="Genomic_DNA"/>
</dbReference>